<feature type="transmembrane region" description="Helical" evidence="6">
    <location>
        <begin position="281"/>
        <end position="301"/>
    </location>
</feature>
<evidence type="ECO:0000256" key="6">
    <source>
        <dbReference type="SAM" id="Phobius"/>
    </source>
</evidence>
<evidence type="ECO:0000256" key="4">
    <source>
        <dbReference type="ARBA" id="ARBA00022989"/>
    </source>
</evidence>
<evidence type="ECO:0000256" key="1">
    <source>
        <dbReference type="ARBA" id="ARBA00004141"/>
    </source>
</evidence>
<dbReference type="Proteomes" id="UP000198393">
    <property type="component" value="Unassembled WGS sequence"/>
</dbReference>
<feature type="transmembrane region" description="Helical" evidence="6">
    <location>
        <begin position="384"/>
        <end position="403"/>
    </location>
</feature>
<evidence type="ECO:0000256" key="2">
    <source>
        <dbReference type="ARBA" id="ARBA00022448"/>
    </source>
</evidence>
<dbReference type="SUPFAM" id="SSF118215">
    <property type="entry name" value="Proton glutamate symport protein"/>
    <property type="match status" value="1"/>
</dbReference>
<comment type="subcellular location">
    <subcellularLocation>
        <location evidence="1">Membrane</location>
        <topology evidence="1">Multi-pass membrane protein</topology>
    </subcellularLocation>
</comment>
<keyword evidence="3 6" id="KW-0812">Transmembrane</keyword>
<accession>A0A239IKD6</accession>
<dbReference type="RefSeq" id="WP_089356459.1">
    <property type="nucleotide sequence ID" value="NZ_FZPD01000003.1"/>
</dbReference>
<protein>
    <submittedName>
        <fullName evidence="7">Na+/H+-dicarboxylate symporter</fullName>
    </submittedName>
</protein>
<keyword evidence="8" id="KW-1185">Reference proteome</keyword>
<proteinExistence type="predicted"/>
<organism evidence="7 8">
    <name type="scientific">Ekhidna lutea</name>
    <dbReference type="NCBI Taxonomy" id="447679"/>
    <lineage>
        <taxon>Bacteria</taxon>
        <taxon>Pseudomonadati</taxon>
        <taxon>Bacteroidota</taxon>
        <taxon>Cytophagia</taxon>
        <taxon>Cytophagales</taxon>
        <taxon>Reichenbachiellaceae</taxon>
        <taxon>Ekhidna</taxon>
    </lineage>
</organism>
<feature type="transmembrane region" description="Helical" evidence="6">
    <location>
        <begin position="80"/>
        <end position="99"/>
    </location>
</feature>
<gene>
    <name evidence="7" type="ORF">SAMN05421640_1714</name>
</gene>
<evidence type="ECO:0000313" key="7">
    <source>
        <dbReference type="EMBL" id="SNS94226.1"/>
    </source>
</evidence>
<keyword evidence="4 6" id="KW-1133">Transmembrane helix</keyword>
<dbReference type="Gene3D" id="1.10.3860.10">
    <property type="entry name" value="Sodium:dicarboxylate symporter"/>
    <property type="match status" value="1"/>
</dbReference>
<evidence type="ECO:0000313" key="8">
    <source>
        <dbReference type="Proteomes" id="UP000198393"/>
    </source>
</evidence>
<dbReference type="PRINTS" id="PR00173">
    <property type="entry name" value="EDTRNSPORT"/>
</dbReference>
<evidence type="ECO:0000256" key="5">
    <source>
        <dbReference type="ARBA" id="ARBA00023136"/>
    </source>
</evidence>
<sequence>MRNTPLHVKIIIGLVAGIIYAFVSSALGWNEFTINWIDPFGTIFIRLLKFIAVPLVLFSIISGISGLSDISKLGRMGAKTLGFYLLTTVIAVALGLLAVNTIKPGTHLDDDQRVKNRIAYELWANEDGVEIKDKKDFLINPKYADAVKEVSGKEQDVDMKVDKMKSTAESNKESSPLKFLVDMVPENLVFAISNNSLMLQVIFFAIFFGISIAMLPNGKAQPVIDLVNSINEVFLKMVEMVMKAAPYFVFALLAGVIAKMANTPAEVLEIFKGLGSYSLTLFGALAFMIFVFYPLIIVTFVKGMTYKQFFKNISPAQLMAFSTSSSAATLPVTMECVEDNMGVSRNVTSFVLPIGATVNMDGTSIMQAVAVIFMAQLHMVDLSLGQQLTIVLTATLASIGSAAVPSAGLVMLIIVLQSVGLNPAWIAIIFPVDRILDMCRTVVNVTGDATVATLVAGSENELKPTTN</sequence>
<evidence type="ECO:0000256" key="3">
    <source>
        <dbReference type="ARBA" id="ARBA00022692"/>
    </source>
</evidence>
<keyword evidence="5 6" id="KW-0472">Membrane</keyword>
<keyword evidence="2" id="KW-0813">Transport</keyword>
<feature type="transmembrane region" description="Helical" evidence="6">
    <location>
        <begin position="7"/>
        <end position="27"/>
    </location>
</feature>
<dbReference type="PANTHER" id="PTHR11958">
    <property type="entry name" value="SODIUM/DICARBOXYLATE SYMPORTER-RELATED"/>
    <property type="match status" value="1"/>
</dbReference>
<dbReference type="InterPro" id="IPR036458">
    <property type="entry name" value="Na:dicarbo_symporter_sf"/>
</dbReference>
<dbReference type="Pfam" id="PF00375">
    <property type="entry name" value="SDF"/>
    <property type="match status" value="1"/>
</dbReference>
<feature type="transmembrane region" description="Helical" evidence="6">
    <location>
        <begin position="197"/>
        <end position="215"/>
    </location>
</feature>
<dbReference type="PANTHER" id="PTHR11958:SF63">
    <property type="entry name" value="AMINO ACID TRANSPORTER"/>
    <property type="match status" value="1"/>
</dbReference>
<dbReference type="OrthoDB" id="9768885at2"/>
<name>A0A239IKD6_EKHLU</name>
<reference evidence="7 8" key="1">
    <citation type="submission" date="2017-06" db="EMBL/GenBank/DDBJ databases">
        <authorList>
            <person name="Kim H.J."/>
            <person name="Triplett B.A."/>
        </authorList>
    </citation>
    <scope>NUCLEOTIDE SEQUENCE [LARGE SCALE GENOMIC DNA]</scope>
    <source>
        <strain evidence="7 8">DSM 19307</strain>
    </source>
</reference>
<dbReference type="GO" id="GO:0016020">
    <property type="term" value="C:membrane"/>
    <property type="evidence" value="ECO:0007669"/>
    <property type="project" value="UniProtKB-SubCell"/>
</dbReference>
<feature type="transmembrane region" description="Helical" evidence="6">
    <location>
        <begin position="47"/>
        <end position="68"/>
    </location>
</feature>
<dbReference type="AlphaFoldDB" id="A0A239IKD6"/>
<dbReference type="EMBL" id="FZPD01000003">
    <property type="protein sequence ID" value="SNS94226.1"/>
    <property type="molecule type" value="Genomic_DNA"/>
</dbReference>
<dbReference type="InterPro" id="IPR050746">
    <property type="entry name" value="DAACS"/>
</dbReference>
<feature type="transmembrane region" description="Helical" evidence="6">
    <location>
        <begin position="409"/>
        <end position="430"/>
    </location>
</feature>
<feature type="transmembrane region" description="Helical" evidence="6">
    <location>
        <begin position="244"/>
        <end position="261"/>
    </location>
</feature>
<dbReference type="InterPro" id="IPR001991">
    <property type="entry name" value="Na-dicarboxylate_symporter"/>
</dbReference>
<dbReference type="GO" id="GO:0015293">
    <property type="term" value="F:symporter activity"/>
    <property type="evidence" value="ECO:0007669"/>
    <property type="project" value="InterPro"/>
</dbReference>